<evidence type="ECO:0000313" key="10">
    <source>
        <dbReference type="EMBL" id="TWA92564.1"/>
    </source>
</evidence>
<dbReference type="EMBL" id="VITK01000010">
    <property type="protein sequence ID" value="TWA92564.1"/>
    <property type="molecule type" value="Genomic_DNA"/>
</dbReference>
<accession>A0A560D668</accession>
<dbReference type="NCBIfam" id="TIGR02937">
    <property type="entry name" value="sigma70-ECF"/>
    <property type="match status" value="1"/>
</dbReference>
<reference evidence="10 11" key="1">
    <citation type="submission" date="2019-06" db="EMBL/GenBank/DDBJ databases">
        <title>Genomic Encyclopedia of Type Strains, Phase IV (KMG-V): Genome sequencing to study the core and pangenomes of soil and plant-associated prokaryotes.</title>
        <authorList>
            <person name="Whitman W."/>
        </authorList>
    </citation>
    <scope>NUCLEOTIDE SEQUENCE [LARGE SCALE GENOMIC DNA]</scope>
    <source>
        <strain evidence="10 11">BR 510</strain>
    </source>
</reference>
<dbReference type="InterPro" id="IPR000838">
    <property type="entry name" value="RNA_pol_sigma70_ECF_CS"/>
</dbReference>
<keyword evidence="5 6" id="KW-0804">Transcription</keyword>
<dbReference type="SUPFAM" id="SSF88659">
    <property type="entry name" value="Sigma3 and sigma4 domains of RNA polymerase sigma factors"/>
    <property type="match status" value="1"/>
</dbReference>
<evidence type="ECO:0000259" key="9">
    <source>
        <dbReference type="Pfam" id="PF04545"/>
    </source>
</evidence>
<keyword evidence="3 6" id="KW-0731">Sigma factor</keyword>
<dbReference type="PANTHER" id="PTHR43133:SF62">
    <property type="entry name" value="RNA POLYMERASE SIGMA FACTOR SIGZ"/>
    <property type="match status" value="1"/>
</dbReference>
<sequence>MYSLSARLRPREPIGERRRGAARQHRPAGERLKATVDWANLIKRVADSGDRVAFARLFEHFAPRVKGLLVKTGSDPETAEDIAQRTFVAIWRNAGQFNPATAGVAAWIFTIARNQRIDAARRSGRHDRALQSSDTIYEMETAESPEQVHTRNEDAARIAWALAILSEEQSTVIRMSLIEERAQGDIAAALGIPLGTVKSRTRLAMNRLRDLLDESK</sequence>
<dbReference type="Gene3D" id="1.10.10.10">
    <property type="entry name" value="Winged helix-like DNA-binding domain superfamily/Winged helix DNA-binding domain"/>
    <property type="match status" value="1"/>
</dbReference>
<dbReference type="GO" id="GO:0016987">
    <property type="term" value="F:sigma factor activity"/>
    <property type="evidence" value="ECO:0007669"/>
    <property type="project" value="UniProtKB-KW"/>
</dbReference>
<evidence type="ECO:0000256" key="5">
    <source>
        <dbReference type="ARBA" id="ARBA00023163"/>
    </source>
</evidence>
<evidence type="ECO:0000256" key="6">
    <source>
        <dbReference type="RuleBase" id="RU000716"/>
    </source>
</evidence>
<organism evidence="10 11">
    <name type="scientific">Bradyrhizobium stylosanthis</name>
    <dbReference type="NCBI Taxonomy" id="1803665"/>
    <lineage>
        <taxon>Bacteria</taxon>
        <taxon>Pseudomonadati</taxon>
        <taxon>Pseudomonadota</taxon>
        <taxon>Alphaproteobacteria</taxon>
        <taxon>Hyphomicrobiales</taxon>
        <taxon>Nitrobacteraceae</taxon>
        <taxon>Bradyrhizobium</taxon>
    </lineage>
</organism>
<evidence type="ECO:0000259" key="8">
    <source>
        <dbReference type="Pfam" id="PF04542"/>
    </source>
</evidence>
<evidence type="ECO:0000313" key="11">
    <source>
        <dbReference type="Proteomes" id="UP000319949"/>
    </source>
</evidence>
<keyword evidence="11" id="KW-1185">Reference proteome</keyword>
<comment type="similarity">
    <text evidence="1 6">Belongs to the sigma-70 factor family. ECF subfamily.</text>
</comment>
<protein>
    <recommendedName>
        <fullName evidence="6">RNA polymerase sigma factor</fullName>
    </recommendedName>
</protein>
<evidence type="ECO:0000256" key="4">
    <source>
        <dbReference type="ARBA" id="ARBA00023125"/>
    </source>
</evidence>
<feature type="domain" description="RNA polymerase sigma-70 region 4" evidence="9">
    <location>
        <begin position="161"/>
        <end position="209"/>
    </location>
</feature>
<dbReference type="PROSITE" id="PS01063">
    <property type="entry name" value="SIGMA70_ECF"/>
    <property type="match status" value="1"/>
</dbReference>
<feature type="compositionally biased region" description="Basic and acidic residues" evidence="7">
    <location>
        <begin position="9"/>
        <end position="19"/>
    </location>
</feature>
<dbReference type="Gene3D" id="1.10.1740.10">
    <property type="match status" value="1"/>
</dbReference>
<dbReference type="InterPro" id="IPR014284">
    <property type="entry name" value="RNA_pol_sigma-70_dom"/>
</dbReference>
<dbReference type="GO" id="GO:0003677">
    <property type="term" value="F:DNA binding"/>
    <property type="evidence" value="ECO:0007669"/>
    <property type="project" value="UniProtKB-KW"/>
</dbReference>
<feature type="region of interest" description="Disordered" evidence="7">
    <location>
        <begin position="1"/>
        <end position="29"/>
    </location>
</feature>
<proteinExistence type="inferred from homology"/>
<dbReference type="InterPro" id="IPR039425">
    <property type="entry name" value="RNA_pol_sigma-70-like"/>
</dbReference>
<dbReference type="GO" id="GO:0006352">
    <property type="term" value="P:DNA-templated transcription initiation"/>
    <property type="evidence" value="ECO:0007669"/>
    <property type="project" value="InterPro"/>
</dbReference>
<dbReference type="InterPro" id="IPR007630">
    <property type="entry name" value="RNA_pol_sigma70_r4"/>
</dbReference>
<keyword evidence="4 6" id="KW-0238">DNA-binding</keyword>
<dbReference type="AlphaFoldDB" id="A0A560D668"/>
<dbReference type="InterPro" id="IPR013325">
    <property type="entry name" value="RNA_pol_sigma_r2"/>
</dbReference>
<dbReference type="SUPFAM" id="SSF88946">
    <property type="entry name" value="Sigma2 domain of RNA polymerase sigma factors"/>
    <property type="match status" value="1"/>
</dbReference>
<comment type="caution">
    <text evidence="10">The sequence shown here is derived from an EMBL/GenBank/DDBJ whole genome shotgun (WGS) entry which is preliminary data.</text>
</comment>
<dbReference type="Pfam" id="PF04542">
    <property type="entry name" value="Sigma70_r2"/>
    <property type="match status" value="1"/>
</dbReference>
<feature type="domain" description="RNA polymerase sigma-70 region 2" evidence="8">
    <location>
        <begin position="57"/>
        <end position="125"/>
    </location>
</feature>
<dbReference type="PANTHER" id="PTHR43133">
    <property type="entry name" value="RNA POLYMERASE ECF-TYPE SIGMA FACTO"/>
    <property type="match status" value="1"/>
</dbReference>
<evidence type="ECO:0000256" key="2">
    <source>
        <dbReference type="ARBA" id="ARBA00023015"/>
    </source>
</evidence>
<evidence type="ECO:0000256" key="7">
    <source>
        <dbReference type="SAM" id="MobiDB-lite"/>
    </source>
</evidence>
<evidence type="ECO:0000256" key="3">
    <source>
        <dbReference type="ARBA" id="ARBA00023082"/>
    </source>
</evidence>
<dbReference type="InterPro" id="IPR036388">
    <property type="entry name" value="WH-like_DNA-bd_sf"/>
</dbReference>
<evidence type="ECO:0000256" key="1">
    <source>
        <dbReference type="ARBA" id="ARBA00010641"/>
    </source>
</evidence>
<dbReference type="CDD" id="cd06171">
    <property type="entry name" value="Sigma70_r4"/>
    <property type="match status" value="1"/>
</dbReference>
<dbReference type="Proteomes" id="UP000319949">
    <property type="component" value="Unassembled WGS sequence"/>
</dbReference>
<keyword evidence="2 6" id="KW-0805">Transcription regulation</keyword>
<gene>
    <name evidence="10" type="ORF">FBZ96_11034</name>
</gene>
<dbReference type="InterPro" id="IPR013324">
    <property type="entry name" value="RNA_pol_sigma_r3/r4-like"/>
</dbReference>
<dbReference type="Pfam" id="PF04545">
    <property type="entry name" value="Sigma70_r4"/>
    <property type="match status" value="1"/>
</dbReference>
<name>A0A560D668_9BRAD</name>
<dbReference type="InterPro" id="IPR007627">
    <property type="entry name" value="RNA_pol_sigma70_r2"/>
</dbReference>